<name>A0A286RDL2_9BACT</name>
<dbReference type="InterPro" id="IPR011051">
    <property type="entry name" value="RmlC_Cupin_sf"/>
</dbReference>
<dbReference type="SUPFAM" id="SSF51182">
    <property type="entry name" value="RmlC-like cupins"/>
    <property type="match status" value="1"/>
</dbReference>
<dbReference type="InterPro" id="IPR014710">
    <property type="entry name" value="RmlC-like_jellyroll"/>
</dbReference>
<organism evidence="2 3">
    <name type="scientific">Thermogutta terrifontis</name>
    <dbReference type="NCBI Taxonomy" id="1331910"/>
    <lineage>
        <taxon>Bacteria</taxon>
        <taxon>Pseudomonadati</taxon>
        <taxon>Planctomycetota</taxon>
        <taxon>Planctomycetia</taxon>
        <taxon>Pirellulales</taxon>
        <taxon>Thermoguttaceae</taxon>
        <taxon>Thermogutta</taxon>
    </lineage>
</organism>
<dbReference type="EMBL" id="CP018477">
    <property type="protein sequence ID" value="ASV74046.1"/>
    <property type="molecule type" value="Genomic_DNA"/>
</dbReference>
<sequence length="126" mass="13985">MSDKRYRLADFNQIPGVACPCGTAFRAFADVPEFPGTIHRTEIHTAARPHFHRKLTETYYILEADPGAFLELDGDVIPVHPGLCVIIPPGVVHRAVGRMVILNIVVPKFDPSDEVLVDESKDLHSE</sequence>
<dbReference type="Gene3D" id="2.60.120.10">
    <property type="entry name" value="Jelly Rolls"/>
    <property type="match status" value="1"/>
</dbReference>
<accession>A0A286RDL2</accession>
<protein>
    <submittedName>
        <fullName evidence="2">C-compound and carbohydrate metabolism</fullName>
    </submittedName>
</protein>
<dbReference type="RefSeq" id="WP_095414484.1">
    <property type="nucleotide sequence ID" value="NZ_CP018477.1"/>
</dbReference>
<dbReference type="Pfam" id="PF07883">
    <property type="entry name" value="Cupin_2"/>
    <property type="match status" value="1"/>
</dbReference>
<feature type="domain" description="Cupin type-2" evidence="1">
    <location>
        <begin position="46"/>
        <end position="95"/>
    </location>
</feature>
<dbReference type="OrthoDB" id="287918at2"/>
<evidence type="ECO:0000313" key="2">
    <source>
        <dbReference type="EMBL" id="ASV74046.1"/>
    </source>
</evidence>
<dbReference type="AlphaFoldDB" id="A0A286RDL2"/>
<evidence type="ECO:0000313" key="3">
    <source>
        <dbReference type="Proteomes" id="UP000215086"/>
    </source>
</evidence>
<evidence type="ECO:0000259" key="1">
    <source>
        <dbReference type="Pfam" id="PF07883"/>
    </source>
</evidence>
<keyword evidence="3" id="KW-1185">Reference proteome</keyword>
<dbReference type="KEGG" id="ttf:THTE_1444"/>
<proteinExistence type="predicted"/>
<dbReference type="CDD" id="cd20295">
    <property type="entry name" value="cupin_Pac13-like"/>
    <property type="match status" value="1"/>
</dbReference>
<reference evidence="2 3" key="1">
    <citation type="journal article" name="Front. Microbiol.">
        <title>Sugar Metabolism of the First Thermophilic Planctomycete Thermogutta terrifontis: Comparative Genomic and Transcriptomic Approaches.</title>
        <authorList>
            <person name="Elcheninov A.G."/>
            <person name="Menzel P."/>
            <person name="Gudbergsdottir S.R."/>
            <person name="Slesarev A.I."/>
            <person name="Kadnikov V.V."/>
            <person name="Krogh A."/>
            <person name="Bonch-Osmolovskaya E.A."/>
            <person name="Peng X."/>
            <person name="Kublanov I.V."/>
        </authorList>
    </citation>
    <scope>NUCLEOTIDE SEQUENCE [LARGE SCALE GENOMIC DNA]</scope>
    <source>
        <strain evidence="2 3">R1</strain>
    </source>
</reference>
<gene>
    <name evidence="2" type="ORF">THTE_1444</name>
</gene>
<dbReference type="InterPro" id="IPR013096">
    <property type="entry name" value="Cupin_2"/>
</dbReference>
<dbReference type="Proteomes" id="UP000215086">
    <property type="component" value="Chromosome"/>
</dbReference>